<dbReference type="RefSeq" id="WP_151971573.1">
    <property type="nucleotide sequence ID" value="NZ_AP019860.1"/>
</dbReference>
<evidence type="ECO:0000313" key="3">
    <source>
        <dbReference type="Proteomes" id="UP000326354"/>
    </source>
</evidence>
<feature type="transmembrane region" description="Helical" evidence="1">
    <location>
        <begin position="12"/>
        <end position="31"/>
    </location>
</feature>
<accession>A0A5S9ITN7</accession>
<keyword evidence="1" id="KW-0472">Membrane</keyword>
<protein>
    <submittedName>
        <fullName evidence="2">Uncharacterized protein</fullName>
    </submittedName>
</protein>
<dbReference type="KEGG" id="uam:UABAM_05969"/>
<proteinExistence type="predicted"/>
<name>A0A5S9ITN7_UABAM</name>
<sequence length="83" mass="9628">MISKQQSKVRKLNIMLFAVAFVMIGLGQYIIDRTVNPSFFIYYYATIALITLIAFLLTLYDIVVLRKRLLLLAQEELQQQLGE</sequence>
<keyword evidence="1" id="KW-0812">Transmembrane</keyword>
<evidence type="ECO:0000256" key="1">
    <source>
        <dbReference type="SAM" id="Phobius"/>
    </source>
</evidence>
<keyword evidence="3" id="KW-1185">Reference proteome</keyword>
<evidence type="ECO:0000313" key="2">
    <source>
        <dbReference type="EMBL" id="BBM87557.1"/>
    </source>
</evidence>
<organism evidence="2 3">
    <name type="scientific">Uabimicrobium amorphum</name>
    <dbReference type="NCBI Taxonomy" id="2596890"/>
    <lineage>
        <taxon>Bacteria</taxon>
        <taxon>Pseudomonadati</taxon>
        <taxon>Planctomycetota</taxon>
        <taxon>Candidatus Uabimicrobiia</taxon>
        <taxon>Candidatus Uabimicrobiales</taxon>
        <taxon>Candidatus Uabimicrobiaceae</taxon>
        <taxon>Candidatus Uabimicrobium</taxon>
    </lineage>
</organism>
<dbReference type="EMBL" id="AP019860">
    <property type="protein sequence ID" value="BBM87557.1"/>
    <property type="molecule type" value="Genomic_DNA"/>
</dbReference>
<dbReference type="AlphaFoldDB" id="A0A5S9ITN7"/>
<feature type="transmembrane region" description="Helical" evidence="1">
    <location>
        <begin position="43"/>
        <end position="65"/>
    </location>
</feature>
<gene>
    <name evidence="2" type="ORF">UABAM_05969</name>
</gene>
<dbReference type="Proteomes" id="UP000326354">
    <property type="component" value="Chromosome"/>
</dbReference>
<keyword evidence="1" id="KW-1133">Transmembrane helix</keyword>
<reference evidence="2 3" key="1">
    <citation type="submission" date="2019-08" db="EMBL/GenBank/DDBJ databases">
        <title>Complete genome sequence of Candidatus Uab amorphum.</title>
        <authorList>
            <person name="Shiratori T."/>
            <person name="Suzuki S."/>
            <person name="Kakizawa Y."/>
            <person name="Ishida K."/>
        </authorList>
    </citation>
    <scope>NUCLEOTIDE SEQUENCE [LARGE SCALE GENOMIC DNA]</scope>
    <source>
        <strain evidence="2 3">SRT547</strain>
    </source>
</reference>